<feature type="transmembrane region" description="Helical" evidence="6">
    <location>
        <begin position="23"/>
        <end position="45"/>
    </location>
</feature>
<dbReference type="AlphaFoldDB" id="A0A8S9X0Q3"/>
<feature type="compositionally biased region" description="Polar residues" evidence="5">
    <location>
        <begin position="244"/>
        <end position="271"/>
    </location>
</feature>
<feature type="compositionally biased region" description="Basic residues" evidence="5">
    <location>
        <begin position="279"/>
        <end position="289"/>
    </location>
</feature>
<evidence type="ECO:0000256" key="1">
    <source>
        <dbReference type="ARBA" id="ARBA00004141"/>
    </source>
</evidence>
<evidence type="ECO:0008006" key="9">
    <source>
        <dbReference type="Google" id="ProtNLM"/>
    </source>
</evidence>
<comment type="caution">
    <text evidence="7">The sequence shown here is derived from an EMBL/GenBank/DDBJ whole genome shotgun (WGS) entry which is preliminary data.</text>
</comment>
<dbReference type="InterPro" id="IPR018499">
    <property type="entry name" value="Tetraspanin/Peripherin"/>
</dbReference>
<evidence type="ECO:0000256" key="3">
    <source>
        <dbReference type="ARBA" id="ARBA00022989"/>
    </source>
</evidence>
<accession>A0A8S9X0Q3</accession>
<organism evidence="7 8">
    <name type="scientific">Apolygus lucorum</name>
    <name type="common">Small green plant bug</name>
    <name type="synonym">Lygocoris lucorum</name>
    <dbReference type="NCBI Taxonomy" id="248454"/>
    <lineage>
        <taxon>Eukaryota</taxon>
        <taxon>Metazoa</taxon>
        <taxon>Ecdysozoa</taxon>
        <taxon>Arthropoda</taxon>
        <taxon>Hexapoda</taxon>
        <taxon>Insecta</taxon>
        <taxon>Pterygota</taxon>
        <taxon>Neoptera</taxon>
        <taxon>Paraneoptera</taxon>
        <taxon>Hemiptera</taxon>
        <taxon>Heteroptera</taxon>
        <taxon>Panheteroptera</taxon>
        <taxon>Cimicomorpha</taxon>
        <taxon>Miridae</taxon>
        <taxon>Mirini</taxon>
        <taxon>Apolygus</taxon>
    </lineage>
</organism>
<evidence type="ECO:0000256" key="5">
    <source>
        <dbReference type="SAM" id="MobiDB-lite"/>
    </source>
</evidence>
<evidence type="ECO:0000256" key="6">
    <source>
        <dbReference type="SAM" id="Phobius"/>
    </source>
</evidence>
<keyword evidence="3 6" id="KW-1133">Transmembrane helix</keyword>
<comment type="subcellular location">
    <subcellularLocation>
        <location evidence="1">Membrane</location>
        <topology evidence="1">Multi-pass membrane protein</topology>
    </subcellularLocation>
</comment>
<dbReference type="GO" id="GO:0016020">
    <property type="term" value="C:membrane"/>
    <property type="evidence" value="ECO:0007669"/>
    <property type="project" value="UniProtKB-SubCell"/>
</dbReference>
<reference evidence="7" key="1">
    <citation type="journal article" date="2021" name="Mol. Ecol. Resour.">
        <title>Apolygus lucorum genome provides insights into omnivorousness and mesophyll feeding.</title>
        <authorList>
            <person name="Liu Y."/>
            <person name="Liu H."/>
            <person name="Wang H."/>
            <person name="Huang T."/>
            <person name="Liu B."/>
            <person name="Yang B."/>
            <person name="Yin L."/>
            <person name="Li B."/>
            <person name="Zhang Y."/>
            <person name="Zhang S."/>
            <person name="Jiang F."/>
            <person name="Zhang X."/>
            <person name="Ren Y."/>
            <person name="Wang B."/>
            <person name="Wang S."/>
            <person name="Lu Y."/>
            <person name="Wu K."/>
            <person name="Fan W."/>
            <person name="Wang G."/>
        </authorList>
    </citation>
    <scope>NUCLEOTIDE SEQUENCE</scope>
    <source>
        <strain evidence="7">12Hb</strain>
    </source>
</reference>
<dbReference type="Proteomes" id="UP000466442">
    <property type="component" value="Linkage Group LG12"/>
</dbReference>
<feature type="transmembrane region" description="Helical" evidence="6">
    <location>
        <begin position="171"/>
        <end position="195"/>
    </location>
</feature>
<keyword evidence="4 6" id="KW-0472">Membrane</keyword>
<sequence>MAFALTAPEVPTSYGYDRIAKNFILATCAMAATTIGLGTLGCLTIHRQTKILAIVYSICLGVSATVFFVLGTLSFMIDSKFTRTVHRSLKMALFNETNFIQQRTLNRSDLNKIEQQNACCGVSGHLKVYVDDKFPVSCCKKSVVEGSEMCSKETAYQIACDVMLTGPLHNVLIGTGMMLVILAIYLVFVTAASLYEITAIVKGKSGYISEDRSVSDKNVEKMKAVTDQGQRIDSGSKPGRMASVGSNPFQKLGEGSNQGRKMSVSSNQGRNVSIEAKQRNSRKQPKTET</sequence>
<evidence type="ECO:0000256" key="2">
    <source>
        <dbReference type="ARBA" id="ARBA00022692"/>
    </source>
</evidence>
<feature type="transmembrane region" description="Helical" evidence="6">
    <location>
        <begin position="52"/>
        <end position="77"/>
    </location>
</feature>
<gene>
    <name evidence="7" type="ORF">GE061_004344</name>
</gene>
<dbReference type="EMBL" id="WIXP02000012">
    <property type="protein sequence ID" value="KAF6201948.1"/>
    <property type="molecule type" value="Genomic_DNA"/>
</dbReference>
<keyword evidence="2 6" id="KW-0812">Transmembrane</keyword>
<dbReference type="Pfam" id="PF00335">
    <property type="entry name" value="Tetraspanin"/>
    <property type="match status" value="1"/>
</dbReference>
<protein>
    <recommendedName>
        <fullName evidence="9">Tetraspanin</fullName>
    </recommendedName>
</protein>
<evidence type="ECO:0000313" key="7">
    <source>
        <dbReference type="EMBL" id="KAF6201948.1"/>
    </source>
</evidence>
<feature type="region of interest" description="Disordered" evidence="5">
    <location>
        <begin position="219"/>
        <end position="289"/>
    </location>
</feature>
<proteinExistence type="predicted"/>
<keyword evidence="8" id="KW-1185">Reference proteome</keyword>
<evidence type="ECO:0000313" key="8">
    <source>
        <dbReference type="Proteomes" id="UP000466442"/>
    </source>
</evidence>
<name>A0A8S9X0Q3_APOLU</name>
<evidence type="ECO:0000256" key="4">
    <source>
        <dbReference type="ARBA" id="ARBA00023136"/>
    </source>
</evidence>